<evidence type="ECO:0000313" key="1">
    <source>
        <dbReference type="EMBL" id="MEQ4485261.1"/>
    </source>
</evidence>
<organism evidence="1 2">
    <name type="scientific">Cohnella silvisoli</name>
    <dbReference type="NCBI Taxonomy" id="2873699"/>
    <lineage>
        <taxon>Bacteria</taxon>
        <taxon>Bacillati</taxon>
        <taxon>Bacillota</taxon>
        <taxon>Bacilli</taxon>
        <taxon>Bacillales</taxon>
        <taxon>Paenibacillaceae</taxon>
        <taxon>Cohnella</taxon>
    </lineage>
</organism>
<protein>
    <submittedName>
        <fullName evidence="1">Uncharacterized protein</fullName>
    </submittedName>
</protein>
<keyword evidence="2" id="KW-1185">Reference proteome</keyword>
<proteinExistence type="predicted"/>
<evidence type="ECO:0000313" key="2">
    <source>
        <dbReference type="Proteomes" id="UP001493487"/>
    </source>
</evidence>
<dbReference type="RefSeq" id="WP_232187308.1">
    <property type="nucleotide sequence ID" value="NZ_JAIOAP010000012.1"/>
</dbReference>
<accession>A0ABV1L0B0</accession>
<sequence>MAIIPLKQSVLITRPGIDTGWGHATPGAETTLKARVTEETRIVKNQFGKEVVSSMSVIFDKLPQISYEDTLTFTNEIGVTISRKPLSIEPRRGIGGKPLLTEVYV</sequence>
<name>A0ABV1L0B0_9BACL</name>
<dbReference type="EMBL" id="JASKHM010000014">
    <property type="protein sequence ID" value="MEQ4485261.1"/>
    <property type="molecule type" value="Genomic_DNA"/>
</dbReference>
<gene>
    <name evidence="1" type="ORF">QJS35_23000</name>
</gene>
<dbReference type="Proteomes" id="UP001493487">
    <property type="component" value="Unassembled WGS sequence"/>
</dbReference>
<reference evidence="1 2" key="1">
    <citation type="journal article" date="2023" name="Genome Announc.">
        <title>Pan-Genome Analyses of the Genus Cohnella and Proposal of the Novel Species Cohnella silvisoli sp. nov., Isolated from Forest Soil.</title>
        <authorList>
            <person name="Wang C."/>
            <person name="Mao L."/>
            <person name="Bao G."/>
            <person name="Zhu H."/>
        </authorList>
    </citation>
    <scope>NUCLEOTIDE SEQUENCE [LARGE SCALE GENOMIC DNA]</scope>
    <source>
        <strain evidence="1 2">NL03-T5-1</strain>
    </source>
</reference>
<comment type="caution">
    <text evidence="1">The sequence shown here is derived from an EMBL/GenBank/DDBJ whole genome shotgun (WGS) entry which is preliminary data.</text>
</comment>